<gene>
    <name evidence="2" type="ORF">DFR68_12653</name>
</gene>
<dbReference type="AlphaFoldDB" id="A0A370GFC1"/>
<evidence type="ECO:0000313" key="2">
    <source>
        <dbReference type="EMBL" id="RDI42515.1"/>
    </source>
</evidence>
<name>A0A370GFC1_9NOCA</name>
<dbReference type="STRING" id="1210089.GCA_001613165_07922"/>
<organism evidence="2 3">
    <name type="scientific">Nocardia mexicana</name>
    <dbReference type="NCBI Taxonomy" id="279262"/>
    <lineage>
        <taxon>Bacteria</taxon>
        <taxon>Bacillati</taxon>
        <taxon>Actinomycetota</taxon>
        <taxon>Actinomycetes</taxon>
        <taxon>Mycobacteriales</taxon>
        <taxon>Nocardiaceae</taxon>
        <taxon>Nocardia</taxon>
    </lineage>
</organism>
<feature type="domain" description="DUF6879" evidence="1">
    <location>
        <begin position="10"/>
        <end position="173"/>
    </location>
</feature>
<dbReference type="EMBL" id="QQAZ01000026">
    <property type="protein sequence ID" value="RDI42515.1"/>
    <property type="molecule type" value="Genomic_DNA"/>
</dbReference>
<accession>A0A370GFC1</accession>
<dbReference type="OrthoDB" id="3821358at2"/>
<sequence length="180" mass="20394">MRVIAARNDDSFTGLFLTARHSARHLEVRDNYAVTEEADAIRAWRAEGRVVETEADREWTRLVRTLTARGVTVARLRIVSIPPSDYARWLVATSTHNIAAGEEIRWLPRDLVEGPVPLDDWWLFDRNTAGFTTFDDNDVYTGLAVSADPAVAKVCAEAWDRLWPQGIDHARFANSEFALR</sequence>
<comment type="caution">
    <text evidence="2">The sequence shown here is derived from an EMBL/GenBank/DDBJ whole genome shotgun (WGS) entry which is preliminary data.</text>
</comment>
<evidence type="ECO:0000259" key="1">
    <source>
        <dbReference type="Pfam" id="PF21806"/>
    </source>
</evidence>
<reference evidence="2 3" key="1">
    <citation type="submission" date="2018-07" db="EMBL/GenBank/DDBJ databases">
        <title>Genomic Encyclopedia of Type Strains, Phase IV (KMG-IV): sequencing the most valuable type-strain genomes for metagenomic binning, comparative biology and taxonomic classification.</title>
        <authorList>
            <person name="Goeker M."/>
        </authorList>
    </citation>
    <scope>NUCLEOTIDE SEQUENCE [LARGE SCALE GENOMIC DNA]</scope>
    <source>
        <strain evidence="2 3">DSM 44952</strain>
    </source>
</reference>
<dbReference type="Pfam" id="PF21806">
    <property type="entry name" value="DUF6879"/>
    <property type="match status" value="1"/>
</dbReference>
<dbReference type="Proteomes" id="UP000255355">
    <property type="component" value="Unassembled WGS sequence"/>
</dbReference>
<dbReference type="InterPro" id="IPR049244">
    <property type="entry name" value="DUF6879"/>
</dbReference>
<protein>
    <recommendedName>
        <fullName evidence="1">DUF6879 domain-containing protein</fullName>
    </recommendedName>
</protein>
<keyword evidence="3" id="KW-1185">Reference proteome</keyword>
<dbReference type="RefSeq" id="WP_068032592.1">
    <property type="nucleotide sequence ID" value="NZ_QQAZ01000026.1"/>
</dbReference>
<proteinExistence type="predicted"/>
<evidence type="ECO:0000313" key="3">
    <source>
        <dbReference type="Proteomes" id="UP000255355"/>
    </source>
</evidence>